<dbReference type="Proteomes" id="UP000887572">
    <property type="component" value="Unplaced"/>
</dbReference>
<evidence type="ECO:0000313" key="4">
    <source>
        <dbReference type="WBParaSite" id="Gr19_v10_g4494.t1"/>
    </source>
</evidence>
<evidence type="ECO:0000256" key="2">
    <source>
        <dbReference type="SAM" id="SignalP"/>
    </source>
</evidence>
<keyword evidence="2" id="KW-0732">Signal</keyword>
<evidence type="ECO:0000256" key="1">
    <source>
        <dbReference type="SAM" id="MobiDB-lite"/>
    </source>
</evidence>
<feature type="compositionally biased region" description="Low complexity" evidence="1">
    <location>
        <begin position="30"/>
        <end position="54"/>
    </location>
</feature>
<dbReference type="WBParaSite" id="Gr19_v10_g4494.t1">
    <property type="protein sequence ID" value="Gr19_v10_g4494.t1"/>
    <property type="gene ID" value="Gr19_v10_g4494"/>
</dbReference>
<feature type="chain" id="PRO_5037102930" evidence="2">
    <location>
        <begin position="22"/>
        <end position="205"/>
    </location>
</feature>
<organism evidence="3 4">
    <name type="scientific">Globodera rostochiensis</name>
    <name type="common">Golden nematode worm</name>
    <name type="synonym">Heterodera rostochiensis</name>
    <dbReference type="NCBI Taxonomy" id="31243"/>
    <lineage>
        <taxon>Eukaryota</taxon>
        <taxon>Metazoa</taxon>
        <taxon>Ecdysozoa</taxon>
        <taxon>Nematoda</taxon>
        <taxon>Chromadorea</taxon>
        <taxon>Rhabditida</taxon>
        <taxon>Tylenchina</taxon>
        <taxon>Tylenchomorpha</taxon>
        <taxon>Tylenchoidea</taxon>
        <taxon>Heteroderidae</taxon>
        <taxon>Heteroderinae</taxon>
        <taxon>Globodera</taxon>
    </lineage>
</organism>
<feature type="compositionally biased region" description="Low complexity" evidence="1">
    <location>
        <begin position="62"/>
        <end position="77"/>
    </location>
</feature>
<name>A0A914HVX7_GLORO</name>
<feature type="region of interest" description="Disordered" evidence="1">
    <location>
        <begin position="20"/>
        <end position="150"/>
    </location>
</feature>
<evidence type="ECO:0000313" key="3">
    <source>
        <dbReference type="Proteomes" id="UP000887572"/>
    </source>
</evidence>
<proteinExistence type="predicted"/>
<keyword evidence="3" id="KW-1185">Reference proteome</keyword>
<dbReference type="AlphaFoldDB" id="A0A914HVX7"/>
<sequence>MSPIMILFLCVVFLGANSVGGQQEQPPEPTTTAATITSTPAHELGTTTDGTLPDLPFPVEKNAPATANPTARPLANADPTARPLANADPTARPLANADPTARPLANADPTARPLANANPTARPLANANPTARPLANANPTARPLANADPTARLNPKPCAAAAALVSKDAPNGAGPRLCVNTVMALPPLMLGIVVPIVRANLLRPF</sequence>
<feature type="signal peptide" evidence="2">
    <location>
        <begin position="1"/>
        <end position="21"/>
    </location>
</feature>
<reference evidence="4" key="1">
    <citation type="submission" date="2022-11" db="UniProtKB">
        <authorList>
            <consortium name="WormBaseParasite"/>
        </authorList>
    </citation>
    <scope>IDENTIFICATION</scope>
</reference>
<protein>
    <submittedName>
        <fullName evidence="4">Uncharacterized protein</fullName>
    </submittedName>
</protein>
<accession>A0A914HVX7</accession>